<reference evidence="3" key="2">
    <citation type="submission" date="2014-07" db="EMBL/GenBank/DDBJ databases">
        <authorList>
            <person name="Hull J."/>
        </authorList>
    </citation>
    <scope>NUCLEOTIDE SEQUENCE</scope>
</reference>
<dbReference type="InterPro" id="IPR021109">
    <property type="entry name" value="Peptidase_aspartic_dom_sf"/>
</dbReference>
<evidence type="ECO:0000256" key="1">
    <source>
        <dbReference type="ARBA" id="ARBA00022801"/>
    </source>
</evidence>
<sequence length="105" mass="11683">QECEMLYDSGAARTVIGRRMWERIGAPKLQPSESLVAYTGIPIKTLGRTKVSVTAWNQAKTLSLVVVDSDDTPLFGLDWAMKFRVPMPEGARICTIKNGEAEQKR</sequence>
<proteinExistence type="predicted"/>
<feature type="non-terminal residue" evidence="3">
    <location>
        <position position="1"/>
    </location>
</feature>
<dbReference type="GO" id="GO:0006508">
    <property type="term" value="P:proteolysis"/>
    <property type="evidence" value="ECO:0007669"/>
    <property type="project" value="InterPro"/>
</dbReference>
<name>A0A0A9VYE7_LYGHE</name>
<evidence type="ECO:0000313" key="3">
    <source>
        <dbReference type="EMBL" id="JAG00614.1"/>
    </source>
</evidence>
<dbReference type="InterPro" id="IPR001995">
    <property type="entry name" value="Peptidase_A2_cat"/>
</dbReference>
<dbReference type="GO" id="GO:0004190">
    <property type="term" value="F:aspartic-type endopeptidase activity"/>
    <property type="evidence" value="ECO:0007669"/>
    <property type="project" value="InterPro"/>
</dbReference>
<keyword evidence="1" id="KW-0378">Hydrolase</keyword>
<dbReference type="AlphaFoldDB" id="A0A0A9VYE7"/>
<dbReference type="GO" id="GO:0016301">
    <property type="term" value="F:kinase activity"/>
    <property type="evidence" value="ECO:0007669"/>
    <property type="project" value="UniProtKB-KW"/>
</dbReference>
<dbReference type="EMBL" id="GBHO01042990">
    <property type="protein sequence ID" value="JAG00614.1"/>
    <property type="molecule type" value="Transcribed_RNA"/>
</dbReference>
<evidence type="ECO:0000259" key="2">
    <source>
        <dbReference type="PROSITE" id="PS50175"/>
    </source>
</evidence>
<keyword evidence="3" id="KW-0418">Kinase</keyword>
<feature type="domain" description="Peptidase A2" evidence="2">
    <location>
        <begin position="3"/>
        <end position="79"/>
    </location>
</feature>
<feature type="non-terminal residue" evidence="3">
    <location>
        <position position="105"/>
    </location>
</feature>
<dbReference type="Gene3D" id="2.40.70.10">
    <property type="entry name" value="Acid Proteases"/>
    <property type="match status" value="1"/>
</dbReference>
<dbReference type="PROSITE" id="PS50175">
    <property type="entry name" value="ASP_PROT_RETROV"/>
    <property type="match status" value="1"/>
</dbReference>
<accession>A0A0A9VYE7</accession>
<reference evidence="3" key="1">
    <citation type="journal article" date="2014" name="PLoS ONE">
        <title>Transcriptome-Based Identification of ABC Transporters in the Western Tarnished Plant Bug Lygus hesperus.</title>
        <authorList>
            <person name="Hull J.J."/>
            <person name="Chaney K."/>
            <person name="Geib S.M."/>
            <person name="Fabrick J.A."/>
            <person name="Brent C.S."/>
            <person name="Walsh D."/>
            <person name="Lavine L.C."/>
        </authorList>
    </citation>
    <scope>NUCLEOTIDE SEQUENCE</scope>
</reference>
<gene>
    <name evidence="3" type="primary">aroK_3</name>
    <name evidence="3" type="ORF">CM83_102608</name>
</gene>
<dbReference type="SUPFAM" id="SSF50630">
    <property type="entry name" value="Acid proteases"/>
    <property type="match status" value="1"/>
</dbReference>
<keyword evidence="3" id="KW-0808">Transferase</keyword>
<organism evidence="3">
    <name type="scientific">Lygus hesperus</name>
    <name type="common">Western plant bug</name>
    <dbReference type="NCBI Taxonomy" id="30085"/>
    <lineage>
        <taxon>Eukaryota</taxon>
        <taxon>Metazoa</taxon>
        <taxon>Ecdysozoa</taxon>
        <taxon>Arthropoda</taxon>
        <taxon>Hexapoda</taxon>
        <taxon>Insecta</taxon>
        <taxon>Pterygota</taxon>
        <taxon>Neoptera</taxon>
        <taxon>Paraneoptera</taxon>
        <taxon>Hemiptera</taxon>
        <taxon>Heteroptera</taxon>
        <taxon>Panheteroptera</taxon>
        <taxon>Cimicomorpha</taxon>
        <taxon>Miridae</taxon>
        <taxon>Mirini</taxon>
        <taxon>Lygus</taxon>
    </lineage>
</organism>
<protein>
    <submittedName>
        <fullName evidence="3">Shikimate kinase</fullName>
    </submittedName>
</protein>